<keyword evidence="5" id="KW-1185">Reference proteome</keyword>
<reference evidence="4 5" key="1">
    <citation type="submission" date="2016-01" db="EMBL/GenBank/DDBJ databases">
        <authorList>
            <person name="Mitreva M."/>
            <person name="Pepin K.H."/>
            <person name="Mihindukulasuriya K.A."/>
            <person name="Fulton R."/>
            <person name="Fronick C."/>
            <person name="O'Laughlin M."/>
            <person name="Miner T."/>
            <person name="Herter B."/>
            <person name="Rosa B.A."/>
            <person name="Cordes M."/>
            <person name="Tomlinson C."/>
            <person name="Wollam A."/>
            <person name="Palsikar V.B."/>
            <person name="Mardis E.R."/>
            <person name="Wilson R.K."/>
        </authorList>
    </citation>
    <scope>NUCLEOTIDE SEQUENCE [LARGE SCALE GENOMIC DNA]</scope>
    <source>
        <strain evidence="4 5">KA00071</strain>
    </source>
</reference>
<protein>
    <submittedName>
        <fullName evidence="4">Prepilin-type cleavage/methylation protein</fullName>
    </submittedName>
</protein>
<comment type="caution">
    <text evidence="4">The sequence shown here is derived from an EMBL/GenBank/DDBJ whole genome shotgun (WGS) entry which is preliminary data.</text>
</comment>
<evidence type="ECO:0000256" key="1">
    <source>
        <dbReference type="ARBA" id="ARBA00004241"/>
    </source>
</evidence>
<keyword evidence="3" id="KW-0472">Membrane</keyword>
<dbReference type="InterPro" id="IPR012902">
    <property type="entry name" value="N_methyl_site"/>
</dbReference>
<proteinExistence type="predicted"/>
<keyword evidence="3" id="KW-0812">Transmembrane</keyword>
<gene>
    <name evidence="4" type="ORF">HMPREF1871_00214</name>
</gene>
<evidence type="ECO:0000256" key="2">
    <source>
        <dbReference type="ARBA" id="ARBA00023287"/>
    </source>
</evidence>
<dbReference type="EMBL" id="LSDB01000005">
    <property type="protein sequence ID" value="KXB58822.1"/>
    <property type="molecule type" value="Genomic_DNA"/>
</dbReference>
<keyword evidence="2" id="KW-0178">Competence</keyword>
<organism evidence="4 5">
    <name type="scientific">Gemelliphila asaccharolytica</name>
    <dbReference type="NCBI Taxonomy" id="502393"/>
    <lineage>
        <taxon>Bacteria</taxon>
        <taxon>Bacillati</taxon>
        <taxon>Bacillota</taxon>
        <taxon>Bacilli</taxon>
        <taxon>Bacillales</taxon>
        <taxon>Gemellaceae</taxon>
        <taxon>Gemelliphila</taxon>
    </lineage>
</organism>
<dbReference type="RefSeq" id="WP_066128829.1">
    <property type="nucleotide sequence ID" value="NZ_KQ959858.1"/>
</dbReference>
<dbReference type="Proteomes" id="UP000070467">
    <property type="component" value="Unassembled WGS sequence"/>
</dbReference>
<sequence>MEKQEYKNNKGFSFIETIGVLFIVSIVITILAYNPVNKYEKYKERLAVNEIVSDIYLMQTKSLTTKEPTFIKFYEKSNEYLMKYDGKFVKKNVKEQGKTGVGMRALDFRYTKGNVNISNTVLVMFKHSKYEIIIHLETGYITVNEKK</sequence>
<dbReference type="InterPro" id="IPR016785">
    <property type="entry name" value="ComGD"/>
</dbReference>
<accession>A0ABR5TN59</accession>
<dbReference type="Pfam" id="PF07963">
    <property type="entry name" value="N_methyl"/>
    <property type="match status" value="1"/>
</dbReference>
<comment type="subcellular location">
    <subcellularLocation>
        <location evidence="1">Cell surface</location>
    </subcellularLocation>
</comment>
<evidence type="ECO:0000256" key="3">
    <source>
        <dbReference type="SAM" id="Phobius"/>
    </source>
</evidence>
<feature type="transmembrane region" description="Helical" evidence="3">
    <location>
        <begin position="12"/>
        <end position="33"/>
    </location>
</feature>
<name>A0ABR5TN59_9BACL</name>
<evidence type="ECO:0000313" key="5">
    <source>
        <dbReference type="Proteomes" id="UP000070467"/>
    </source>
</evidence>
<evidence type="ECO:0000313" key="4">
    <source>
        <dbReference type="EMBL" id="KXB58822.1"/>
    </source>
</evidence>
<keyword evidence="3" id="KW-1133">Transmembrane helix</keyword>
<dbReference type="PIRSF" id="PIRSF021292">
    <property type="entry name" value="Competence_ComGD"/>
    <property type="match status" value="1"/>
</dbReference>